<name>A0A413RBI8_9FIRM</name>
<dbReference type="RefSeq" id="WP_117969534.1">
    <property type="nucleotide sequence ID" value="NZ_CAUBDO010000027.1"/>
</dbReference>
<comment type="caution">
    <text evidence="1">The sequence shown here is derived from an EMBL/GenBank/DDBJ whole genome shotgun (WGS) entry which is preliminary data.</text>
</comment>
<sequence length="67" mass="7611">MFKFIENAVADHRIRKIESELERDNVTMSDIYELNTAMKLTKEGMNAGEAIDMAAEMRANAECIEAE</sequence>
<gene>
    <name evidence="1" type="ORF">DW944_02425</name>
</gene>
<dbReference type="AlphaFoldDB" id="A0A413RBI8"/>
<proteinExistence type="predicted"/>
<dbReference type="Proteomes" id="UP000284779">
    <property type="component" value="Unassembled WGS sequence"/>
</dbReference>
<dbReference type="EMBL" id="QSFD01000002">
    <property type="protein sequence ID" value="RHA20022.1"/>
    <property type="molecule type" value="Genomic_DNA"/>
</dbReference>
<keyword evidence="2" id="KW-1185">Reference proteome</keyword>
<evidence type="ECO:0000313" key="2">
    <source>
        <dbReference type="Proteomes" id="UP000284779"/>
    </source>
</evidence>
<organism evidence="1 2">
    <name type="scientific">Eubacterium ventriosum</name>
    <dbReference type="NCBI Taxonomy" id="39496"/>
    <lineage>
        <taxon>Bacteria</taxon>
        <taxon>Bacillati</taxon>
        <taxon>Bacillota</taxon>
        <taxon>Clostridia</taxon>
        <taxon>Eubacteriales</taxon>
        <taxon>Eubacteriaceae</taxon>
        <taxon>Eubacterium</taxon>
    </lineage>
</organism>
<protein>
    <submittedName>
        <fullName evidence="1">Uncharacterized protein</fullName>
    </submittedName>
</protein>
<reference evidence="1 2" key="1">
    <citation type="submission" date="2018-08" db="EMBL/GenBank/DDBJ databases">
        <title>A genome reference for cultivated species of the human gut microbiota.</title>
        <authorList>
            <person name="Zou Y."/>
            <person name="Xue W."/>
            <person name="Luo G."/>
        </authorList>
    </citation>
    <scope>NUCLEOTIDE SEQUENCE [LARGE SCALE GENOMIC DNA]</scope>
    <source>
        <strain evidence="1 2">AM44-11BH</strain>
    </source>
</reference>
<accession>A0A413RBI8</accession>
<evidence type="ECO:0000313" key="1">
    <source>
        <dbReference type="EMBL" id="RHA20022.1"/>
    </source>
</evidence>